<name>A0ABW6WPB6_9ACTN</name>
<dbReference type="RefSeq" id="WP_157296535.1">
    <property type="nucleotide sequence ID" value="NZ_JBIAZU010000006.1"/>
</dbReference>
<dbReference type="InterPro" id="IPR013783">
    <property type="entry name" value="Ig-like_fold"/>
</dbReference>
<organism evidence="2 3">
    <name type="scientific">Paractinoplanes globisporus</name>
    <dbReference type="NCBI Taxonomy" id="113565"/>
    <lineage>
        <taxon>Bacteria</taxon>
        <taxon>Bacillati</taxon>
        <taxon>Actinomycetota</taxon>
        <taxon>Actinomycetes</taxon>
        <taxon>Micromonosporales</taxon>
        <taxon>Micromonosporaceae</taxon>
        <taxon>Paractinoplanes</taxon>
    </lineage>
</organism>
<keyword evidence="3" id="KW-1185">Reference proteome</keyword>
<feature type="chain" id="PRO_5045420020" description="IPT/TIG domain-containing protein" evidence="1">
    <location>
        <begin position="35"/>
        <end position="412"/>
    </location>
</feature>
<keyword evidence="1" id="KW-0732">Signal</keyword>
<feature type="signal peptide" evidence="1">
    <location>
        <begin position="1"/>
        <end position="34"/>
    </location>
</feature>
<evidence type="ECO:0000313" key="2">
    <source>
        <dbReference type="EMBL" id="MFF5294464.1"/>
    </source>
</evidence>
<comment type="caution">
    <text evidence="2">The sequence shown here is derived from an EMBL/GenBank/DDBJ whole genome shotgun (WGS) entry which is preliminary data.</text>
</comment>
<dbReference type="Gene3D" id="2.60.40.10">
    <property type="entry name" value="Immunoglobulins"/>
    <property type="match status" value="1"/>
</dbReference>
<evidence type="ECO:0000256" key="1">
    <source>
        <dbReference type="SAM" id="SignalP"/>
    </source>
</evidence>
<dbReference type="Proteomes" id="UP001602245">
    <property type="component" value="Unassembled WGS sequence"/>
</dbReference>
<protein>
    <recommendedName>
        <fullName evidence="4">IPT/TIG domain-containing protein</fullName>
    </recommendedName>
</protein>
<reference evidence="2 3" key="1">
    <citation type="submission" date="2024-10" db="EMBL/GenBank/DDBJ databases">
        <title>The Natural Products Discovery Center: Release of the First 8490 Sequenced Strains for Exploring Actinobacteria Biosynthetic Diversity.</title>
        <authorList>
            <person name="Kalkreuter E."/>
            <person name="Kautsar S.A."/>
            <person name="Yang D."/>
            <person name="Bader C.D."/>
            <person name="Teijaro C.N."/>
            <person name="Fluegel L."/>
            <person name="Davis C.M."/>
            <person name="Simpson J.R."/>
            <person name="Lauterbach L."/>
            <person name="Steele A.D."/>
            <person name="Gui C."/>
            <person name="Meng S."/>
            <person name="Li G."/>
            <person name="Viehrig K."/>
            <person name="Ye F."/>
            <person name="Su P."/>
            <person name="Kiefer A.F."/>
            <person name="Nichols A."/>
            <person name="Cepeda A.J."/>
            <person name="Yan W."/>
            <person name="Fan B."/>
            <person name="Jiang Y."/>
            <person name="Adhikari A."/>
            <person name="Zheng C.-J."/>
            <person name="Schuster L."/>
            <person name="Cowan T.M."/>
            <person name="Smanski M.J."/>
            <person name="Chevrette M.G."/>
            <person name="De Carvalho L.P.S."/>
            <person name="Shen B."/>
        </authorList>
    </citation>
    <scope>NUCLEOTIDE SEQUENCE [LARGE SCALE GENOMIC DNA]</scope>
    <source>
        <strain evidence="2 3">NPDC000087</strain>
    </source>
</reference>
<gene>
    <name evidence="2" type="ORF">ACFY35_33925</name>
</gene>
<evidence type="ECO:0000313" key="3">
    <source>
        <dbReference type="Proteomes" id="UP001602245"/>
    </source>
</evidence>
<sequence>MFAKPGALARHAASALTASVVIAGGALFAAPAQAVLPLPTITSVYVAGSTTNKVVTTGSTVVITGTGFSGMIDNAAASACTSNTPVAYPTTNSGCSQVRFLGVGATSTQYFTLATRYNVVSDTTIYATVPTISAADGANGGPVAGTGSIKVQVLNTVGGGTSSLLSASTASELFYRKPLTAVIATTSANPTGGGVVTVAVTGGIANLTTTTFPQEKLSAYVYSTVGTGSNAAPQVASAAVAFKDTTNVSVTLPPGSPDGSPVGLMLVHDGIPGTADATHLTYPAVINSINTCTVDLTATATLPSTLPACTGPANAAASGTVGVKLTGKGFNGVTVWDWDGGLTTSSSVGVEYACTVVSDSVAYCVLTIHTLPSPPVVSVSFTTVDPDGGGSPLTAPTLAPTAGGIILFSPLV</sequence>
<proteinExistence type="predicted"/>
<evidence type="ECO:0008006" key="4">
    <source>
        <dbReference type="Google" id="ProtNLM"/>
    </source>
</evidence>
<dbReference type="EMBL" id="JBIAZU010000006">
    <property type="protein sequence ID" value="MFF5294464.1"/>
    <property type="molecule type" value="Genomic_DNA"/>
</dbReference>
<accession>A0ABW6WPB6</accession>